<organism evidence="11 12">
    <name type="scientific">Trypanosoma rangeli</name>
    <dbReference type="NCBI Taxonomy" id="5698"/>
    <lineage>
        <taxon>Eukaryota</taxon>
        <taxon>Discoba</taxon>
        <taxon>Euglenozoa</taxon>
        <taxon>Kinetoplastea</taxon>
        <taxon>Metakinetoplastina</taxon>
        <taxon>Trypanosomatida</taxon>
        <taxon>Trypanosomatidae</taxon>
        <taxon>Trypanosoma</taxon>
        <taxon>Herpetosoma</taxon>
    </lineage>
</organism>
<sequence>MSYFFSLLVLLALWSLCNGGSCVSLGDAVAATPAASVVGASSQSLGKKRSSLQKWLGAEWCQKYGVPFYWFLHQHHHNQHFSPTDNTTSHLAASHASHRVHWPSHTARTAGLAQTDVRSLEPNHGRYVVVKLDKLSRGERRGVRSTLMNHGLEDTHIIDELHMLVYVDLPRAAQLRTAVEAADDGGEAPLSLLTVLDVYSTPTGAYMKLSRAIRLSMSRCGAPHDTGGSGGEEDTTQMSERSLRWRLPLDVRTALGRENAVEASLRGVLQKATNMSVRCQWDIVRSLAGKGHVRWVLTLSFQERKNGDEAMHVVCHCAAFINAVVRHPAVRWMEVAVEQAATLNFHATALVQHGEQDEEEPFRPFWDVGIDGSGELIGMADTGVDFDSCFFHDPNESVALYPKVNHRHRKVVSFVPSDLFPGEVLIGDQKKGHGTHVAGTVAGHMLGKGENSKYDGVAKGAKLFFTSLGARSQSLLTLPVDITDIFRPGYKEGAHIFSNSWGFFVPDEYTAVEKTMDSLASHMDDALIIFAAGNKPASGLLTPCRAKNMLCIGAHKNSFDRQEQNIIPSFSSHGPTYDNRVKPELVAPGYKITSALSDGDIFTRQCTVVKMWGTSMATAALAGSVALIRHHLRKVENVSSPSAALLKALLIHSTVNLNNPELSGFGRLDMSLFFTSTGIRGWFCDRTLIDHHASNMYHFTLGPMSPEVNELVRVTLVWTDSAAAMEGSVKSLVNDLDVILVDSTGGLHFAGKNNTLDTTNVMEQIDLSPSWKLAAGFCVFVYGGSVHDGGNQPYALVVSGPSLRYVGDAVGMPIARCANNCSGHGDCVGGVCKCHFGYRFIDCSVCDEETICHGHGTCEAKDLRCTCDNEHFADANCSSCKLGWYGPSCSSNCTCSNRGKCDVVTGECNCQKDKKWGGSGCFEGPNCEFCCKDFTGENCNLRSYWCKEDGWPLVVSDAADGYIQVNGYGSYSPIIVCRWVIEAPRGRRIRLEYLSFDVESPTDVVFVYNDAFEETGPARSDTGTNAEGVVFLSAFNVLSIVFNSHWSHVRRGFLLHYTFEKSTPHNCTLACVENAFCDTWGGGFCVCDDGRAGWNCSVAVDAEKKAVELREEAEGGATHVTLLVNEEFKLALKHSLPMWRKANVYVAFDKGLFARQQNGVALRAAVVHSNPGGTLRSVAEEKIGVTSTCTYVRISIDRTLSTQNDELNISFTLLYNASLSSVAADHVNYLAAAYLGKSESKAAYEEDNDDAHLLKVYCIPSLPSTIPSSIFDLPPSTRPGSKGRMHAFLCVTLFVFVVCLSSIFYVAFSCRSLFSSDDIALAEIPLEEVVVLASSDGGEEADDDVSRGSVEGLLSFLPPSSLEQEVENARPLGAPKRRRQAYTGVAVDDAEDVETVDPNKIYEEGEKSDNLPAGT</sequence>
<keyword evidence="8" id="KW-0472">Membrane</keyword>
<evidence type="ECO:0000256" key="7">
    <source>
        <dbReference type="SAM" id="MobiDB-lite"/>
    </source>
</evidence>
<dbReference type="CDD" id="cd00041">
    <property type="entry name" value="CUB"/>
    <property type="match status" value="1"/>
</dbReference>
<dbReference type="VEuPathDB" id="TriTrypDB:TRSC58_05432"/>
<keyword evidence="12" id="KW-1185">Reference proteome</keyword>
<dbReference type="GO" id="GO:0004252">
    <property type="term" value="F:serine-type endopeptidase activity"/>
    <property type="evidence" value="ECO:0007669"/>
    <property type="project" value="UniProtKB-UniRule"/>
</dbReference>
<feature type="transmembrane region" description="Helical" evidence="8">
    <location>
        <begin position="1287"/>
        <end position="1308"/>
    </location>
</feature>
<dbReference type="InterPro" id="IPR008979">
    <property type="entry name" value="Galactose-bd-like_sf"/>
</dbReference>
<evidence type="ECO:0000256" key="9">
    <source>
        <dbReference type="SAM" id="SignalP"/>
    </source>
</evidence>
<comment type="caution">
    <text evidence="11">The sequence shown here is derived from an EMBL/GenBank/DDBJ whole genome shotgun (WGS) entry which is preliminary data.</text>
</comment>
<feature type="domain" description="CUB" evidence="10">
    <location>
        <begin position="946"/>
        <end position="1060"/>
    </location>
</feature>
<dbReference type="Gene3D" id="3.40.50.200">
    <property type="entry name" value="Peptidase S8/S53 domain"/>
    <property type="match status" value="1"/>
</dbReference>
<dbReference type="GeneID" id="40329464"/>
<dbReference type="InterPro" id="IPR002049">
    <property type="entry name" value="LE_dom"/>
</dbReference>
<keyword evidence="8" id="KW-0812">Transmembrane</keyword>
<dbReference type="PANTHER" id="PTHR43399">
    <property type="entry name" value="SUBTILISIN-RELATED"/>
    <property type="match status" value="1"/>
</dbReference>
<dbReference type="EMBL" id="MKGL01000182">
    <property type="protein sequence ID" value="RNF03836.1"/>
    <property type="molecule type" value="Genomic_DNA"/>
</dbReference>
<dbReference type="InterPro" id="IPR034058">
    <property type="entry name" value="TagA/B/C/D_pept_dom"/>
</dbReference>
<dbReference type="GO" id="GO:0006508">
    <property type="term" value="P:proteolysis"/>
    <property type="evidence" value="ECO:0007669"/>
    <property type="project" value="UniProtKB-KW"/>
</dbReference>
<dbReference type="Proteomes" id="UP000283634">
    <property type="component" value="Unassembled WGS sequence"/>
</dbReference>
<protein>
    <submittedName>
        <fullName evidence="11">Putative subtilisin-like serine peptidase</fullName>
        <ecNumber evidence="11">3.4.21.-</ecNumber>
    </submittedName>
</protein>
<dbReference type="CDD" id="cd00055">
    <property type="entry name" value="EGF_Lam"/>
    <property type="match status" value="1"/>
</dbReference>
<dbReference type="PANTHER" id="PTHR43399:SF4">
    <property type="entry name" value="CELL WALL-ASSOCIATED PROTEASE"/>
    <property type="match status" value="1"/>
</dbReference>
<dbReference type="Pfam" id="PF00431">
    <property type="entry name" value="CUB"/>
    <property type="match status" value="1"/>
</dbReference>
<proteinExistence type="inferred from homology"/>
<evidence type="ECO:0000256" key="4">
    <source>
        <dbReference type="ARBA" id="ARBA00022825"/>
    </source>
</evidence>
<evidence type="ECO:0000259" key="10">
    <source>
        <dbReference type="PROSITE" id="PS01180"/>
    </source>
</evidence>
<dbReference type="PROSITE" id="PS01180">
    <property type="entry name" value="CUB"/>
    <property type="match status" value="1"/>
</dbReference>
<evidence type="ECO:0000256" key="5">
    <source>
        <dbReference type="ARBA" id="ARBA00023157"/>
    </source>
</evidence>
<accession>A0A3R7NK72</accession>
<dbReference type="SUPFAM" id="SSF49785">
    <property type="entry name" value="Galactose-binding domain-like"/>
    <property type="match status" value="1"/>
</dbReference>
<feature type="chain" id="PRO_5018564457" evidence="9">
    <location>
        <begin position="20"/>
        <end position="1415"/>
    </location>
</feature>
<dbReference type="SUPFAM" id="SSF52743">
    <property type="entry name" value="Subtilisin-like"/>
    <property type="match status" value="1"/>
</dbReference>
<dbReference type="SMART" id="SM00042">
    <property type="entry name" value="CUB"/>
    <property type="match status" value="1"/>
</dbReference>
<dbReference type="SMART" id="SM00181">
    <property type="entry name" value="EGF"/>
    <property type="match status" value="3"/>
</dbReference>
<dbReference type="InterPro" id="IPR000209">
    <property type="entry name" value="Peptidase_S8/S53_dom"/>
</dbReference>
<gene>
    <name evidence="11" type="ORF">TraAM80_05531</name>
</gene>
<dbReference type="InterPro" id="IPR051048">
    <property type="entry name" value="Peptidase_S8/S53_subtilisin"/>
</dbReference>
<keyword evidence="5" id="KW-1015">Disulfide bond</keyword>
<dbReference type="Gene3D" id="2.60.120.290">
    <property type="entry name" value="Spermadhesin, CUB domain"/>
    <property type="match status" value="1"/>
</dbReference>
<feature type="signal peptide" evidence="9">
    <location>
        <begin position="1"/>
        <end position="19"/>
    </location>
</feature>
<evidence type="ECO:0000256" key="1">
    <source>
        <dbReference type="ARBA" id="ARBA00011073"/>
    </source>
</evidence>
<dbReference type="PROSITE" id="PS00022">
    <property type="entry name" value="EGF_1"/>
    <property type="match status" value="1"/>
</dbReference>
<dbReference type="EC" id="3.4.21.-" evidence="11"/>
<feature type="active site" description="Charge relay system" evidence="6">
    <location>
        <position position="433"/>
    </location>
</feature>
<feature type="region of interest" description="Disordered" evidence="7">
    <location>
        <begin position="1364"/>
        <end position="1415"/>
    </location>
</feature>
<dbReference type="SUPFAM" id="SSF49854">
    <property type="entry name" value="Spermadhesin, CUB domain"/>
    <property type="match status" value="1"/>
</dbReference>
<dbReference type="InterPro" id="IPR000859">
    <property type="entry name" value="CUB_dom"/>
</dbReference>
<dbReference type="PROSITE" id="PS51892">
    <property type="entry name" value="SUBTILASE"/>
    <property type="match status" value="1"/>
</dbReference>
<keyword evidence="3 6" id="KW-0378">Hydrolase</keyword>
<evidence type="ECO:0000256" key="3">
    <source>
        <dbReference type="ARBA" id="ARBA00022801"/>
    </source>
</evidence>
<keyword evidence="9" id="KW-0732">Signal</keyword>
<dbReference type="InterPro" id="IPR000742">
    <property type="entry name" value="EGF"/>
</dbReference>
<evidence type="ECO:0000313" key="12">
    <source>
        <dbReference type="Proteomes" id="UP000283634"/>
    </source>
</evidence>
<dbReference type="InterPro" id="IPR036852">
    <property type="entry name" value="Peptidase_S8/S53_dom_sf"/>
</dbReference>
<keyword evidence="2 6" id="KW-0645">Protease</keyword>
<dbReference type="Gene3D" id="2.60.120.380">
    <property type="match status" value="1"/>
</dbReference>
<dbReference type="CDD" id="cd04842">
    <property type="entry name" value="Peptidases_S8_Kp43_protease"/>
    <property type="match status" value="1"/>
</dbReference>
<feature type="active site" description="Charge relay system" evidence="6">
    <location>
        <position position="381"/>
    </location>
</feature>
<dbReference type="InterPro" id="IPR035914">
    <property type="entry name" value="Sperma_CUB_dom_sf"/>
</dbReference>
<comment type="similarity">
    <text evidence="1 6">Belongs to the peptidase S8 family.</text>
</comment>
<dbReference type="InterPro" id="IPR015500">
    <property type="entry name" value="Peptidase_S8_subtilisin-rel"/>
</dbReference>
<dbReference type="PROSITE" id="PS00137">
    <property type="entry name" value="SUBTILASE_HIS"/>
    <property type="match status" value="1"/>
</dbReference>
<reference evidence="11 12" key="1">
    <citation type="journal article" date="2018" name="BMC Genomics">
        <title>Genomic comparison of Trypanosoma conorhini and Trypanosoma rangeli to Trypanosoma cruzi strains of high and low virulence.</title>
        <authorList>
            <person name="Bradwell K.R."/>
            <person name="Koparde V.N."/>
            <person name="Matveyev A.V."/>
            <person name="Serrano M.G."/>
            <person name="Alves J.M."/>
            <person name="Parikh H."/>
            <person name="Huang B."/>
            <person name="Lee V."/>
            <person name="Espinosa-Alvarez O."/>
            <person name="Ortiz P.A."/>
            <person name="Costa-Martins A.G."/>
            <person name="Teixeira M.M."/>
            <person name="Buck G.A."/>
        </authorList>
    </citation>
    <scope>NUCLEOTIDE SEQUENCE [LARGE SCALE GENOMIC DNA]</scope>
    <source>
        <strain evidence="11 12">AM80</strain>
    </source>
</reference>
<feature type="compositionally biased region" description="Basic and acidic residues" evidence="7">
    <location>
        <begin position="1400"/>
        <end position="1409"/>
    </location>
</feature>
<dbReference type="OrthoDB" id="243496at2759"/>
<dbReference type="InterPro" id="IPR022398">
    <property type="entry name" value="Peptidase_S8_His-AS"/>
</dbReference>
<dbReference type="PRINTS" id="PR00723">
    <property type="entry name" value="SUBTILISIN"/>
</dbReference>
<keyword evidence="8" id="KW-1133">Transmembrane helix</keyword>
<feature type="active site" description="Charge relay system" evidence="6">
    <location>
        <position position="615"/>
    </location>
</feature>
<dbReference type="Gene3D" id="2.10.25.10">
    <property type="entry name" value="Laminin"/>
    <property type="match status" value="1"/>
</dbReference>
<dbReference type="RefSeq" id="XP_029237743.1">
    <property type="nucleotide sequence ID" value="XM_029382406.1"/>
</dbReference>
<evidence type="ECO:0000256" key="6">
    <source>
        <dbReference type="PROSITE-ProRule" id="PRU01240"/>
    </source>
</evidence>
<evidence type="ECO:0000256" key="2">
    <source>
        <dbReference type="ARBA" id="ARBA00022670"/>
    </source>
</evidence>
<keyword evidence="4 6" id="KW-0720">Serine protease</keyword>
<name>A0A3R7NK72_TRYRA</name>
<evidence type="ECO:0000256" key="8">
    <source>
        <dbReference type="SAM" id="Phobius"/>
    </source>
</evidence>
<dbReference type="Pfam" id="PF00082">
    <property type="entry name" value="Peptidase_S8"/>
    <property type="match status" value="1"/>
</dbReference>
<dbReference type="OMA" id="TCDNEHF"/>
<evidence type="ECO:0000313" key="11">
    <source>
        <dbReference type="EMBL" id="RNF03836.1"/>
    </source>
</evidence>